<dbReference type="AlphaFoldDB" id="A0AAN7ML61"/>
<sequence>MVTAGAAAVITSAIGQGSEGWAADREHGVRNHRGSFDDSIRLHLSLVCQEEAELVAPVASLSRIRCSPSPSSSSSPRRAWLSLSLRLDFHLHNSVIVIAMLAGMTISQDPVNEFCF</sequence>
<organism evidence="1 2">
    <name type="scientific">Trapa natans</name>
    <name type="common">Water chestnut</name>
    <dbReference type="NCBI Taxonomy" id="22666"/>
    <lineage>
        <taxon>Eukaryota</taxon>
        <taxon>Viridiplantae</taxon>
        <taxon>Streptophyta</taxon>
        <taxon>Embryophyta</taxon>
        <taxon>Tracheophyta</taxon>
        <taxon>Spermatophyta</taxon>
        <taxon>Magnoliopsida</taxon>
        <taxon>eudicotyledons</taxon>
        <taxon>Gunneridae</taxon>
        <taxon>Pentapetalae</taxon>
        <taxon>rosids</taxon>
        <taxon>malvids</taxon>
        <taxon>Myrtales</taxon>
        <taxon>Lythraceae</taxon>
        <taxon>Trapa</taxon>
    </lineage>
</organism>
<evidence type="ECO:0000313" key="2">
    <source>
        <dbReference type="Proteomes" id="UP001346149"/>
    </source>
</evidence>
<name>A0AAN7ML61_TRANT</name>
<protein>
    <submittedName>
        <fullName evidence="1">Uncharacterized protein</fullName>
    </submittedName>
</protein>
<accession>A0AAN7ML61</accession>
<proteinExistence type="predicted"/>
<evidence type="ECO:0000313" key="1">
    <source>
        <dbReference type="EMBL" id="KAK4796986.1"/>
    </source>
</evidence>
<keyword evidence="2" id="KW-1185">Reference proteome</keyword>
<dbReference type="Proteomes" id="UP001346149">
    <property type="component" value="Unassembled WGS sequence"/>
</dbReference>
<gene>
    <name evidence="1" type="ORF">SAY86_029312</name>
</gene>
<reference evidence="1 2" key="1">
    <citation type="journal article" date="2023" name="Hortic Res">
        <title>Pangenome of water caltrop reveals structural variations and asymmetric subgenome divergence after allopolyploidization.</title>
        <authorList>
            <person name="Zhang X."/>
            <person name="Chen Y."/>
            <person name="Wang L."/>
            <person name="Yuan Y."/>
            <person name="Fang M."/>
            <person name="Shi L."/>
            <person name="Lu R."/>
            <person name="Comes H.P."/>
            <person name="Ma Y."/>
            <person name="Chen Y."/>
            <person name="Huang G."/>
            <person name="Zhou Y."/>
            <person name="Zheng Z."/>
            <person name="Qiu Y."/>
        </authorList>
    </citation>
    <scope>NUCLEOTIDE SEQUENCE [LARGE SCALE GENOMIC DNA]</scope>
    <source>
        <strain evidence="1">F231</strain>
    </source>
</reference>
<comment type="caution">
    <text evidence="1">The sequence shown here is derived from an EMBL/GenBank/DDBJ whole genome shotgun (WGS) entry which is preliminary data.</text>
</comment>
<dbReference type="EMBL" id="JAXQNO010000006">
    <property type="protein sequence ID" value="KAK4796986.1"/>
    <property type="molecule type" value="Genomic_DNA"/>
</dbReference>